<evidence type="ECO:0000256" key="1">
    <source>
        <dbReference type="ARBA" id="ARBA00023002"/>
    </source>
</evidence>
<keyword evidence="6" id="KW-1185">Reference proteome</keyword>
<organism evidence="5 6">
    <name type="scientific">Paracoccus maritimus</name>
    <dbReference type="NCBI Taxonomy" id="2933292"/>
    <lineage>
        <taxon>Bacteria</taxon>
        <taxon>Pseudomonadati</taxon>
        <taxon>Pseudomonadota</taxon>
        <taxon>Alphaproteobacteria</taxon>
        <taxon>Rhodobacterales</taxon>
        <taxon>Paracoccaceae</taxon>
        <taxon>Paracoccus</taxon>
    </lineage>
</organism>
<dbReference type="InterPro" id="IPR050988">
    <property type="entry name" value="Mannitol_DH/Oxidoreductase"/>
</dbReference>
<reference evidence="5 6" key="1">
    <citation type="submission" date="2022-04" db="EMBL/GenBank/DDBJ databases">
        <title>Paracoccus sp. YLB-12 draft genome sequence.</title>
        <authorList>
            <person name="Yu L."/>
        </authorList>
    </citation>
    <scope>NUCLEOTIDE SEQUENCE [LARGE SCALE GENOMIC DNA]</scope>
    <source>
        <strain evidence="5 6">YLB-12</strain>
    </source>
</reference>
<evidence type="ECO:0000259" key="4">
    <source>
        <dbReference type="Pfam" id="PF08125"/>
    </source>
</evidence>
<dbReference type="SUPFAM" id="SSF48179">
    <property type="entry name" value="6-phosphogluconate dehydrogenase C-terminal domain-like"/>
    <property type="match status" value="1"/>
</dbReference>
<dbReference type="InterPro" id="IPR013131">
    <property type="entry name" value="Mannitol_DH_N"/>
</dbReference>
<accession>A0ABT2KBJ9</accession>
<dbReference type="Pfam" id="PF08125">
    <property type="entry name" value="Mannitol_dh_C"/>
    <property type="match status" value="1"/>
</dbReference>
<evidence type="ECO:0000256" key="2">
    <source>
        <dbReference type="ARBA" id="ARBA00023027"/>
    </source>
</evidence>
<dbReference type="Gene3D" id="3.40.50.720">
    <property type="entry name" value="NAD(P)-binding Rossmann-like Domain"/>
    <property type="match status" value="1"/>
</dbReference>
<dbReference type="Gene3D" id="1.10.1040.10">
    <property type="entry name" value="N-(1-d-carboxylethyl)-l-norvaline Dehydrogenase, domain 2"/>
    <property type="match status" value="1"/>
</dbReference>
<dbReference type="InterPro" id="IPR013328">
    <property type="entry name" value="6PGD_dom2"/>
</dbReference>
<keyword evidence="2" id="KW-0520">NAD</keyword>
<dbReference type="RefSeq" id="WP_260277776.1">
    <property type="nucleotide sequence ID" value="NZ_JANAVZ010000007.1"/>
</dbReference>
<dbReference type="PANTHER" id="PTHR43362">
    <property type="entry name" value="MANNITOL DEHYDROGENASE DSF1-RELATED"/>
    <property type="match status" value="1"/>
</dbReference>
<evidence type="ECO:0000313" key="5">
    <source>
        <dbReference type="EMBL" id="MCT4333894.1"/>
    </source>
</evidence>
<protein>
    <submittedName>
        <fullName evidence="5">Mannitol dehydrogenase family protein</fullName>
    </submittedName>
</protein>
<evidence type="ECO:0000259" key="3">
    <source>
        <dbReference type="Pfam" id="PF01232"/>
    </source>
</evidence>
<dbReference type="InterPro" id="IPR023027">
    <property type="entry name" value="Mannitol_DH_CS"/>
</dbReference>
<dbReference type="Pfam" id="PF01232">
    <property type="entry name" value="Mannitol_dh"/>
    <property type="match status" value="1"/>
</dbReference>
<dbReference type="InterPro" id="IPR036291">
    <property type="entry name" value="NAD(P)-bd_dom_sf"/>
</dbReference>
<feature type="domain" description="Mannitol dehydrogenase N-terminal" evidence="3">
    <location>
        <begin position="28"/>
        <end position="271"/>
    </location>
</feature>
<dbReference type="Proteomes" id="UP001320702">
    <property type="component" value="Unassembled WGS sequence"/>
</dbReference>
<keyword evidence="1" id="KW-0560">Oxidoreductase</keyword>
<dbReference type="InterPro" id="IPR008927">
    <property type="entry name" value="6-PGluconate_DH-like_C_sf"/>
</dbReference>
<proteinExistence type="predicted"/>
<sequence>MTTRLTDLDDLPANVLTPRYDRTAHGTGILHLGLGAFHRAHQAVATDDALADAGGDWRILGANLRSRDVSQAMGEQDGLYTVLIRDRQDQARIIGAHSAALGGDPAAILRAACDPAIRILSLTVSEKAYGIDRAAMDVDDDHPAVAADLQRPDAPQGVLGIITAALSKRRSNGISPFTVLSCDNLPDNGPLLRAGVLGFARRTDKALGGWIEDEVAFPATMVDRITPATTDKTLQDVRDLTGRDDLAAVETEPFSQWVIEDHFPQGRPTWEAGGAEFVRDVRSHEAMKLRMLNGAHSLIAYAGQLLDLPHVRDAVADPQLAPLILRHMQAAGETLPRGAGLDPDRYARALMDRFANPAIAHQTRQIAMDGTEKLPQRWFAPTADTLKTGGDTRPFAFAVATWLAWLAALADRDETPNDPRGPALLKLTREAGGDSGTLAGSVLALPGLVPTGVTGSTDFMRTVVRKLTEIRSLGLREVMKQEAVA</sequence>
<dbReference type="SUPFAM" id="SSF51735">
    <property type="entry name" value="NAD(P)-binding Rossmann-fold domains"/>
    <property type="match status" value="1"/>
</dbReference>
<dbReference type="EMBL" id="JANAVZ010000007">
    <property type="protein sequence ID" value="MCT4333894.1"/>
    <property type="molecule type" value="Genomic_DNA"/>
</dbReference>
<gene>
    <name evidence="5" type="ORF">MU516_13585</name>
</gene>
<dbReference type="PRINTS" id="PR00084">
    <property type="entry name" value="MTLDHDRGNASE"/>
</dbReference>
<dbReference type="PROSITE" id="PS00974">
    <property type="entry name" value="MANNITOL_DHGENASE"/>
    <property type="match status" value="1"/>
</dbReference>
<feature type="domain" description="Mannitol dehydrogenase C-terminal" evidence="4">
    <location>
        <begin position="280"/>
        <end position="414"/>
    </location>
</feature>
<comment type="caution">
    <text evidence="5">The sequence shown here is derived from an EMBL/GenBank/DDBJ whole genome shotgun (WGS) entry which is preliminary data.</text>
</comment>
<dbReference type="InterPro" id="IPR000669">
    <property type="entry name" value="Mannitol_DH"/>
</dbReference>
<dbReference type="PANTHER" id="PTHR43362:SF1">
    <property type="entry name" value="MANNITOL DEHYDROGENASE 2-RELATED"/>
    <property type="match status" value="1"/>
</dbReference>
<dbReference type="InterPro" id="IPR013118">
    <property type="entry name" value="Mannitol_DH_C"/>
</dbReference>
<evidence type="ECO:0000313" key="6">
    <source>
        <dbReference type="Proteomes" id="UP001320702"/>
    </source>
</evidence>
<name>A0ABT2KBJ9_9RHOB</name>